<evidence type="ECO:0000313" key="1">
    <source>
        <dbReference type="EMBL" id="CDW38455.1"/>
    </source>
</evidence>
<reference evidence="1" key="1">
    <citation type="submission" date="2014-05" db="EMBL/GenBank/DDBJ databases">
        <authorList>
            <person name="Chronopoulou M."/>
        </authorList>
    </citation>
    <scope>NUCLEOTIDE SEQUENCE</scope>
    <source>
        <tissue evidence="1">Whole organism</tissue>
    </source>
</reference>
<name>A0A0K2UK75_LEPSM</name>
<accession>A0A0K2UK75</accession>
<proteinExistence type="predicted"/>
<dbReference type="AlphaFoldDB" id="A0A0K2UK75"/>
<protein>
    <submittedName>
        <fullName evidence="1">Uncharacterized protein</fullName>
    </submittedName>
</protein>
<dbReference type="EMBL" id="HACA01021094">
    <property type="protein sequence ID" value="CDW38455.1"/>
    <property type="molecule type" value="Transcribed_RNA"/>
</dbReference>
<organism evidence="1">
    <name type="scientific">Lepeophtheirus salmonis</name>
    <name type="common">Salmon louse</name>
    <name type="synonym">Caligus salmonis</name>
    <dbReference type="NCBI Taxonomy" id="72036"/>
    <lineage>
        <taxon>Eukaryota</taxon>
        <taxon>Metazoa</taxon>
        <taxon>Ecdysozoa</taxon>
        <taxon>Arthropoda</taxon>
        <taxon>Crustacea</taxon>
        <taxon>Multicrustacea</taxon>
        <taxon>Hexanauplia</taxon>
        <taxon>Copepoda</taxon>
        <taxon>Siphonostomatoida</taxon>
        <taxon>Caligidae</taxon>
        <taxon>Lepeophtheirus</taxon>
    </lineage>
</organism>
<sequence>MTHCLLRNASLGNEKSIIPSAPERLLQSTSLQEGILGVF</sequence>